<dbReference type="AlphaFoldDB" id="A0A8J7CKN6"/>
<reference evidence="2 3" key="1">
    <citation type="submission" date="2020-08" db="EMBL/GenBank/DDBJ databases">
        <title>Acidobacteriota in marine sediments use diverse sulfur dissimilation pathways.</title>
        <authorList>
            <person name="Wasmund K."/>
        </authorList>
    </citation>
    <scope>NUCLEOTIDE SEQUENCE [LARGE SCALE GENOMIC DNA]</scope>
    <source>
        <strain evidence="2">MAG AM4</strain>
    </source>
</reference>
<dbReference type="EMBL" id="JACXWD010000009">
    <property type="protein sequence ID" value="MBD3867408.1"/>
    <property type="molecule type" value="Genomic_DNA"/>
</dbReference>
<dbReference type="Proteomes" id="UP000648239">
    <property type="component" value="Unassembled WGS sequence"/>
</dbReference>
<organism evidence="2 3">
    <name type="scientific">Candidatus Polarisedimenticola svalbardensis</name>
    <dbReference type="NCBI Taxonomy" id="2886004"/>
    <lineage>
        <taxon>Bacteria</taxon>
        <taxon>Pseudomonadati</taxon>
        <taxon>Acidobacteriota</taxon>
        <taxon>Candidatus Polarisedimenticolia</taxon>
        <taxon>Candidatus Polarisedimenticolales</taxon>
        <taxon>Candidatus Polarisedimenticolaceae</taxon>
        <taxon>Candidatus Polarisedimenticola</taxon>
    </lineage>
</organism>
<feature type="transmembrane region" description="Helical" evidence="1">
    <location>
        <begin position="86"/>
        <end position="110"/>
    </location>
</feature>
<keyword evidence="1" id="KW-1133">Transmembrane helix</keyword>
<evidence type="ECO:0000313" key="3">
    <source>
        <dbReference type="Proteomes" id="UP000648239"/>
    </source>
</evidence>
<accession>A0A8J7CKN6</accession>
<proteinExistence type="predicted"/>
<sequence>MWGRIFRPRIRERILLAPDEAIRKLRTSLDATDLPVVGLVSERLHHAELRVRRDERHFWSPCLSLQLEAAGSGSDLHGQIGPHPSLWVGFAFVYITAMSAACFGLIFGLVQWSLDMPAWTLWVVPVAVVICTILLGVSRTGQKLADAQMVMMNRFLLDCLADSGGREPAPPE</sequence>
<evidence type="ECO:0000256" key="1">
    <source>
        <dbReference type="SAM" id="Phobius"/>
    </source>
</evidence>
<comment type="caution">
    <text evidence="2">The sequence shown here is derived from an EMBL/GenBank/DDBJ whole genome shotgun (WGS) entry which is preliminary data.</text>
</comment>
<gene>
    <name evidence="2" type="ORF">IFK94_04700</name>
</gene>
<name>A0A8J7CKN6_9BACT</name>
<feature type="transmembrane region" description="Helical" evidence="1">
    <location>
        <begin position="116"/>
        <end position="137"/>
    </location>
</feature>
<keyword evidence="1" id="KW-0472">Membrane</keyword>
<protein>
    <submittedName>
        <fullName evidence="2">Uncharacterized protein</fullName>
    </submittedName>
</protein>
<keyword evidence="1" id="KW-0812">Transmembrane</keyword>
<evidence type="ECO:0000313" key="2">
    <source>
        <dbReference type="EMBL" id="MBD3867408.1"/>
    </source>
</evidence>